<feature type="signal peptide" evidence="3">
    <location>
        <begin position="1"/>
        <end position="23"/>
    </location>
</feature>
<reference evidence="4" key="2">
    <citation type="journal article" date="2021" name="PeerJ">
        <title>Extensive microbial diversity within the chicken gut microbiome revealed by metagenomics and culture.</title>
        <authorList>
            <person name="Gilroy R."/>
            <person name="Ravi A."/>
            <person name="Getino M."/>
            <person name="Pursley I."/>
            <person name="Horton D.L."/>
            <person name="Alikhan N.F."/>
            <person name="Baker D."/>
            <person name="Gharbi K."/>
            <person name="Hall N."/>
            <person name="Watson M."/>
            <person name="Adriaenssens E.M."/>
            <person name="Foster-Nyarko E."/>
            <person name="Jarju S."/>
            <person name="Secka A."/>
            <person name="Antonio M."/>
            <person name="Oren A."/>
            <person name="Chaudhuri R.R."/>
            <person name="La Ragione R."/>
            <person name="Hildebrand F."/>
            <person name="Pallen M.J."/>
        </authorList>
    </citation>
    <scope>NUCLEOTIDE SEQUENCE</scope>
    <source>
        <strain evidence="4">20514</strain>
    </source>
</reference>
<proteinExistence type="predicted"/>
<keyword evidence="3" id="KW-0732">Signal</keyword>
<sequence>MKFHIRLSLVLAAAVLAVPGLRAQDSLSAVNAGEAFLEQLQPRDSILIADQLKYGFELDEVRAGTGLMLPDYSKGFCEGVEVVSPWVLDTVKVLEGRKKAPELMNIKGSITVTSFDEGKYSLPPIYVVRISPEGRADTLSFSPKVLDVKTMPVDTSAFEVHDIKGQIQYPVQFREVLPWLGGALLLAAVVLVAVLLARKYAGRRAGNGAGREPAHITALRKLDRFRGDTWWTPEKQKAFYSGITDALREYIVSRFGVSAMEMTTKEIFDGLKDKDIRPDLYQEAKELFERADYVKFAKYVATQGETASAVPSAVKFVTMTYQEELDTESGEAASAGDGGQRRPESGQQGKEE</sequence>
<keyword evidence="2" id="KW-0472">Membrane</keyword>
<evidence type="ECO:0000313" key="4">
    <source>
        <dbReference type="EMBL" id="MBO8449228.1"/>
    </source>
</evidence>
<feature type="region of interest" description="Disordered" evidence="1">
    <location>
        <begin position="326"/>
        <end position="352"/>
    </location>
</feature>
<feature type="chain" id="PRO_5039008179" description="Protein BatD" evidence="3">
    <location>
        <begin position="24"/>
        <end position="352"/>
    </location>
</feature>
<name>A0A9D9ELM2_9BACT</name>
<protein>
    <recommendedName>
        <fullName evidence="6">Protein BatD</fullName>
    </recommendedName>
</protein>
<evidence type="ECO:0000256" key="1">
    <source>
        <dbReference type="SAM" id="MobiDB-lite"/>
    </source>
</evidence>
<keyword evidence="2" id="KW-0812">Transmembrane</keyword>
<comment type="caution">
    <text evidence="4">The sequence shown here is derived from an EMBL/GenBank/DDBJ whole genome shotgun (WGS) entry which is preliminary data.</text>
</comment>
<evidence type="ECO:0008006" key="6">
    <source>
        <dbReference type="Google" id="ProtNLM"/>
    </source>
</evidence>
<dbReference type="AlphaFoldDB" id="A0A9D9ELM2"/>
<evidence type="ECO:0000256" key="3">
    <source>
        <dbReference type="SAM" id="SignalP"/>
    </source>
</evidence>
<dbReference type="EMBL" id="JADIMQ010000115">
    <property type="protein sequence ID" value="MBO8449228.1"/>
    <property type="molecule type" value="Genomic_DNA"/>
</dbReference>
<evidence type="ECO:0000256" key="2">
    <source>
        <dbReference type="SAM" id="Phobius"/>
    </source>
</evidence>
<feature type="compositionally biased region" description="Basic and acidic residues" evidence="1">
    <location>
        <begin position="339"/>
        <end position="352"/>
    </location>
</feature>
<organism evidence="4 5">
    <name type="scientific">Candidatus Cryptobacteroides merdigallinarum</name>
    <dbReference type="NCBI Taxonomy" id="2840770"/>
    <lineage>
        <taxon>Bacteria</taxon>
        <taxon>Pseudomonadati</taxon>
        <taxon>Bacteroidota</taxon>
        <taxon>Bacteroidia</taxon>
        <taxon>Bacteroidales</taxon>
        <taxon>Candidatus Cryptobacteroides</taxon>
    </lineage>
</organism>
<keyword evidence="2" id="KW-1133">Transmembrane helix</keyword>
<gene>
    <name evidence="4" type="ORF">IAC29_08165</name>
</gene>
<dbReference type="Proteomes" id="UP000810252">
    <property type="component" value="Unassembled WGS sequence"/>
</dbReference>
<feature type="transmembrane region" description="Helical" evidence="2">
    <location>
        <begin position="176"/>
        <end position="197"/>
    </location>
</feature>
<reference evidence="4" key="1">
    <citation type="submission" date="2020-10" db="EMBL/GenBank/DDBJ databases">
        <authorList>
            <person name="Gilroy R."/>
        </authorList>
    </citation>
    <scope>NUCLEOTIDE SEQUENCE</scope>
    <source>
        <strain evidence="4">20514</strain>
    </source>
</reference>
<evidence type="ECO:0000313" key="5">
    <source>
        <dbReference type="Proteomes" id="UP000810252"/>
    </source>
</evidence>
<accession>A0A9D9ELM2</accession>